<evidence type="ECO:0000256" key="1">
    <source>
        <dbReference type="SAM" id="Phobius"/>
    </source>
</evidence>
<feature type="transmembrane region" description="Helical" evidence="1">
    <location>
        <begin position="6"/>
        <end position="23"/>
    </location>
</feature>
<keyword evidence="1" id="KW-0472">Membrane</keyword>
<name>A0ABV7TC17_9RHOB</name>
<reference evidence="3" key="1">
    <citation type="journal article" date="2019" name="Int. J. Syst. Evol. Microbiol.">
        <title>The Global Catalogue of Microorganisms (GCM) 10K type strain sequencing project: providing services to taxonomists for standard genome sequencing and annotation.</title>
        <authorList>
            <consortium name="The Broad Institute Genomics Platform"/>
            <consortium name="The Broad Institute Genome Sequencing Center for Infectious Disease"/>
            <person name="Wu L."/>
            <person name="Ma J."/>
        </authorList>
    </citation>
    <scope>NUCLEOTIDE SEQUENCE [LARGE SCALE GENOMIC DNA]</scope>
    <source>
        <strain evidence="3">KCTC 42911</strain>
    </source>
</reference>
<gene>
    <name evidence="2" type="ORF">ACFORG_04840</name>
</gene>
<accession>A0ABV7TC17</accession>
<protein>
    <submittedName>
        <fullName evidence="2">Uncharacterized protein</fullName>
    </submittedName>
</protein>
<keyword evidence="1" id="KW-1133">Transmembrane helix</keyword>
<evidence type="ECO:0000313" key="3">
    <source>
        <dbReference type="Proteomes" id="UP001595629"/>
    </source>
</evidence>
<proteinExistence type="predicted"/>
<keyword evidence="1" id="KW-0812">Transmembrane</keyword>
<dbReference type="Proteomes" id="UP001595629">
    <property type="component" value="Unassembled WGS sequence"/>
</dbReference>
<sequence length="128" mass="14673">MPLELLLLLVIGGIAAIAALLHLSGRSARRHLLVDDIETEWLRHFPDDIVIDHTLSRDGHAALVRTEAGPGLLWAFGADTVAQRLRDYDLTDHKRGYRVDFHDFATPHVILHLDDFERPRWRNLLERS</sequence>
<evidence type="ECO:0000313" key="2">
    <source>
        <dbReference type="EMBL" id="MFC3613079.1"/>
    </source>
</evidence>
<keyword evidence="3" id="KW-1185">Reference proteome</keyword>
<organism evidence="2 3">
    <name type="scientific">Lutimaribacter marinistellae</name>
    <dbReference type="NCBI Taxonomy" id="1820329"/>
    <lineage>
        <taxon>Bacteria</taxon>
        <taxon>Pseudomonadati</taxon>
        <taxon>Pseudomonadota</taxon>
        <taxon>Alphaproteobacteria</taxon>
        <taxon>Rhodobacterales</taxon>
        <taxon>Roseobacteraceae</taxon>
        <taxon>Lutimaribacter</taxon>
    </lineage>
</organism>
<dbReference type="EMBL" id="JBHRXI010000004">
    <property type="protein sequence ID" value="MFC3613079.1"/>
    <property type="molecule type" value="Genomic_DNA"/>
</dbReference>
<comment type="caution">
    <text evidence="2">The sequence shown here is derived from an EMBL/GenBank/DDBJ whole genome shotgun (WGS) entry which is preliminary data.</text>
</comment>
<dbReference type="RefSeq" id="WP_386734258.1">
    <property type="nucleotide sequence ID" value="NZ_JBHRXI010000004.1"/>
</dbReference>